<keyword evidence="5" id="KW-0472">Membrane</keyword>
<comment type="subcellular location">
    <subcellularLocation>
        <location evidence="1">Membrane</location>
        <topology evidence="1">Multi-pass membrane protein</topology>
    </subcellularLocation>
</comment>
<organism evidence="7 8">
    <name type="scientific">Panicum miliaceum</name>
    <name type="common">Proso millet</name>
    <name type="synonym">Broomcorn millet</name>
    <dbReference type="NCBI Taxonomy" id="4540"/>
    <lineage>
        <taxon>Eukaryota</taxon>
        <taxon>Viridiplantae</taxon>
        <taxon>Streptophyta</taxon>
        <taxon>Embryophyta</taxon>
        <taxon>Tracheophyta</taxon>
        <taxon>Spermatophyta</taxon>
        <taxon>Magnoliopsida</taxon>
        <taxon>Liliopsida</taxon>
        <taxon>Poales</taxon>
        <taxon>Poaceae</taxon>
        <taxon>PACMAD clade</taxon>
        <taxon>Panicoideae</taxon>
        <taxon>Panicodae</taxon>
        <taxon>Paniceae</taxon>
        <taxon>Panicinae</taxon>
        <taxon>Panicum</taxon>
        <taxon>Panicum sect. Panicum</taxon>
    </lineage>
</organism>
<accession>A0A3L6PJD5</accession>
<keyword evidence="3" id="KW-0812">Transmembrane</keyword>
<keyword evidence="4" id="KW-1133">Transmembrane helix</keyword>
<dbReference type="Gene3D" id="1.20.1250.20">
    <property type="entry name" value="MFS general substrate transporter like domains"/>
    <property type="match status" value="1"/>
</dbReference>
<feature type="region of interest" description="Disordered" evidence="6">
    <location>
        <begin position="16"/>
        <end position="35"/>
    </location>
</feature>
<name>A0A3L6PJD5_PANMI</name>
<dbReference type="GO" id="GO:0022857">
    <property type="term" value="F:transmembrane transporter activity"/>
    <property type="evidence" value="ECO:0007669"/>
    <property type="project" value="InterPro"/>
</dbReference>
<evidence type="ECO:0000256" key="6">
    <source>
        <dbReference type="SAM" id="MobiDB-lite"/>
    </source>
</evidence>
<evidence type="ECO:0000313" key="8">
    <source>
        <dbReference type="Proteomes" id="UP000275267"/>
    </source>
</evidence>
<evidence type="ECO:0000256" key="3">
    <source>
        <dbReference type="ARBA" id="ARBA00022692"/>
    </source>
</evidence>
<dbReference type="AlphaFoldDB" id="A0A3L6PJD5"/>
<comment type="caution">
    <text evidence="7">The sequence shown here is derived from an EMBL/GenBank/DDBJ whole genome shotgun (WGS) entry which is preliminary data.</text>
</comment>
<dbReference type="EMBL" id="PQIB02000017">
    <property type="protein sequence ID" value="RLM57735.1"/>
    <property type="molecule type" value="Genomic_DNA"/>
</dbReference>
<dbReference type="GO" id="GO:0016020">
    <property type="term" value="C:membrane"/>
    <property type="evidence" value="ECO:0007669"/>
    <property type="project" value="UniProtKB-SubCell"/>
</dbReference>
<sequence>MCPTLNSFLSPHPFSRVDDRCQQPSPTVPVPAAVPRSPRVAVRQFPRRVPAAGPCRSRVAGLRPLSSSLHSSAPLRLPPLSSSQAGGPSFSPRQGSLTVFFVGSILLTVPIYDRIVVLVARRLNSNPHGLTPLQRIGAGRTLSVIAMAGAALTEIRPLRVARDEAVPASGVFFLVGASEAFTYIGQLDFFLRECPKGMKTMSTGLFLSTV</sequence>
<evidence type="ECO:0000256" key="4">
    <source>
        <dbReference type="ARBA" id="ARBA00022989"/>
    </source>
</evidence>
<evidence type="ECO:0000256" key="2">
    <source>
        <dbReference type="ARBA" id="ARBA00005982"/>
    </source>
</evidence>
<dbReference type="Pfam" id="PF00854">
    <property type="entry name" value="PTR2"/>
    <property type="match status" value="1"/>
</dbReference>
<dbReference type="PANTHER" id="PTHR11654">
    <property type="entry name" value="OLIGOPEPTIDE TRANSPORTER-RELATED"/>
    <property type="match status" value="1"/>
</dbReference>
<evidence type="ECO:0000313" key="7">
    <source>
        <dbReference type="EMBL" id="RLM57735.1"/>
    </source>
</evidence>
<dbReference type="InterPro" id="IPR000109">
    <property type="entry name" value="POT_fam"/>
</dbReference>
<dbReference type="OrthoDB" id="8904098at2759"/>
<dbReference type="Proteomes" id="UP000275267">
    <property type="component" value="Unassembled WGS sequence"/>
</dbReference>
<gene>
    <name evidence="7" type="ORF">C2845_PM18G05890</name>
</gene>
<keyword evidence="8" id="KW-1185">Reference proteome</keyword>
<protein>
    <submittedName>
        <fullName evidence="7">Protein NRT1/ PTR FAMILY 6.3-like</fullName>
    </submittedName>
</protein>
<dbReference type="STRING" id="4540.A0A3L6PJD5"/>
<reference evidence="8" key="1">
    <citation type="journal article" date="2019" name="Nat. Commun.">
        <title>The genome of broomcorn millet.</title>
        <authorList>
            <person name="Zou C."/>
            <person name="Miki D."/>
            <person name="Li D."/>
            <person name="Tang Q."/>
            <person name="Xiao L."/>
            <person name="Rajput S."/>
            <person name="Deng P."/>
            <person name="Jia W."/>
            <person name="Huang R."/>
            <person name="Zhang M."/>
            <person name="Sun Y."/>
            <person name="Hu J."/>
            <person name="Fu X."/>
            <person name="Schnable P.S."/>
            <person name="Li F."/>
            <person name="Zhang H."/>
            <person name="Feng B."/>
            <person name="Zhu X."/>
            <person name="Liu R."/>
            <person name="Schnable J.C."/>
            <person name="Zhu J.-K."/>
            <person name="Zhang H."/>
        </authorList>
    </citation>
    <scope>NUCLEOTIDE SEQUENCE [LARGE SCALE GENOMIC DNA]</scope>
</reference>
<comment type="similarity">
    <text evidence="2">Belongs to the major facilitator superfamily. Proton-dependent oligopeptide transporter (POT/PTR) (TC 2.A.17) family.</text>
</comment>
<dbReference type="InterPro" id="IPR036259">
    <property type="entry name" value="MFS_trans_sf"/>
</dbReference>
<evidence type="ECO:0000256" key="1">
    <source>
        <dbReference type="ARBA" id="ARBA00004141"/>
    </source>
</evidence>
<proteinExistence type="inferred from homology"/>
<evidence type="ECO:0000256" key="5">
    <source>
        <dbReference type="ARBA" id="ARBA00023136"/>
    </source>
</evidence>